<organism evidence="2">
    <name type="scientific">Solanum chilense</name>
    <name type="common">Tomato</name>
    <name type="synonym">Lycopersicon chilense</name>
    <dbReference type="NCBI Taxonomy" id="4083"/>
    <lineage>
        <taxon>Eukaryota</taxon>
        <taxon>Viridiplantae</taxon>
        <taxon>Streptophyta</taxon>
        <taxon>Embryophyta</taxon>
        <taxon>Tracheophyta</taxon>
        <taxon>Spermatophyta</taxon>
        <taxon>Magnoliopsida</taxon>
        <taxon>eudicotyledons</taxon>
        <taxon>Gunneridae</taxon>
        <taxon>Pentapetalae</taxon>
        <taxon>asterids</taxon>
        <taxon>lamiids</taxon>
        <taxon>Solanales</taxon>
        <taxon>Solanaceae</taxon>
        <taxon>Solanoideae</taxon>
        <taxon>Solaneae</taxon>
        <taxon>Solanum</taxon>
        <taxon>Solanum subgen. Lycopersicon</taxon>
    </lineage>
</organism>
<evidence type="ECO:0000256" key="1">
    <source>
        <dbReference type="SAM" id="MobiDB-lite"/>
    </source>
</evidence>
<proteinExistence type="predicted"/>
<accession>A0A6N2AHU6</accession>
<protein>
    <submittedName>
        <fullName evidence="2">Uncharacterized protein</fullName>
    </submittedName>
</protein>
<reference evidence="2" key="1">
    <citation type="submission" date="2019-05" db="EMBL/GenBank/DDBJ databases">
        <title>The de novo reference genome and transcriptome assemblies of the wild tomato species Solanum chilense.</title>
        <authorList>
            <person name="Stam R."/>
            <person name="Nosenko T."/>
            <person name="Hoerger A.C."/>
            <person name="Stephan W."/>
            <person name="Seidel M.A."/>
            <person name="Kuhn J.M.M."/>
            <person name="Haberer G."/>
            <person name="Tellier A."/>
        </authorList>
    </citation>
    <scope>NUCLEOTIDE SEQUENCE</scope>
    <source>
        <tissue evidence="2">Mature leaves</tissue>
    </source>
</reference>
<feature type="region of interest" description="Disordered" evidence="1">
    <location>
        <begin position="138"/>
        <end position="157"/>
    </location>
</feature>
<dbReference type="AlphaFoldDB" id="A0A6N2AHU6"/>
<comment type="caution">
    <text evidence="2">The sequence shown here is derived from an EMBL/GenBank/DDBJ whole genome shotgun (WGS) entry which is preliminary data.</text>
</comment>
<feature type="region of interest" description="Disordered" evidence="1">
    <location>
        <begin position="57"/>
        <end position="81"/>
    </location>
</feature>
<evidence type="ECO:0000313" key="2">
    <source>
        <dbReference type="EMBL" id="TMW81278.1"/>
    </source>
</evidence>
<gene>
    <name evidence="2" type="ORF">EJD97_010708</name>
</gene>
<dbReference type="EMBL" id="RXGB01027207">
    <property type="protein sequence ID" value="TMW81278.1"/>
    <property type="molecule type" value="Genomic_DNA"/>
</dbReference>
<sequence length="157" mass="17913">MQRSIAEAEEQLERKMTHHTEWKVMEVHECLVTFELCARVLVSKDAEETVLAALFSTAKMPPPPPRDRSKRHRVRDEEESMARKKDLYELEGVRRALHIDKDSRQLRAIEFVARECSSIVFEAERSISDGVVFAEKTTEGVPTKEGASFGQPDLPSC</sequence>
<name>A0A6N2AHU6_SOLCI</name>